<accession>A0A1A5YKT1</accession>
<evidence type="ECO:0000256" key="1">
    <source>
        <dbReference type="SAM" id="SignalP"/>
    </source>
</evidence>
<dbReference type="RefSeq" id="WP_068682319.1">
    <property type="nucleotide sequence ID" value="NZ_LYPA01000050.1"/>
</dbReference>
<keyword evidence="1" id="KW-0732">Signal</keyword>
<comment type="caution">
    <text evidence="2">The sequence shown here is derived from an EMBL/GenBank/DDBJ whole genome shotgun (WGS) entry which is preliminary data.</text>
</comment>
<sequence>MNMASRLALLAACVLTALLMAGCSDTEQAPEGETAAYIASSFEKGSPIAAKFTDNRAEGMKGVAESEKLKLFVDDVSGAIAVLDKTSGELWRSSPQDRENDTVAAGINKDVLSSQLKLEFYNSFGQLNSVNSYTDSAAYGQISTELIPDGVQVSYMFGTSKKTMDDLPMMVQKERFEEKLLSKLDNTGQRALKIVYAEDKEKGVYIRSDGALKGLQLDRALKAFEDAGYTEEDLLFDIEENNLSQVKPEPRIFLASIQYTLDGNALVARVPKDGIVYPEEYPIGTLSLLSYFGAGGTDESGSLFVPDGSGALIHFNNGKTRYPAYQQPVYGTDQTVNRVENVVNSETIRLPVFGIIKEKGAIFGIVEEGDAAAVINADVSGRLNSYNYVHPIFTVLNKGDLTLFANEQQRSLPRFQEKPTQSDFSVRYVFLDGSQASYQGMASYYQQYLLKEGGLPQELSADSSEAMPFYLELVGSIDKKKHFVGVPYKTLEPLTTFEQAEEILTELQERGVADIRLRYSGWFNGGLGHTVPKSISVDSAIGGSKGLRNFMDYANNEGIKVFPDVAVVNAQTTKGFNETREASRTLRDVAAEVYPVNLAINRRDRNKLPSYVISPRLVPNYVDSMLKDFTKYDTGGIALRDLADKLNTDFRAGKGVDRVASKMYSVESLQKIAGAELAMMAEGGNAYALPYLTDIVNMPMGNSGFKIEDEAVPFYQMVVRGYMNYAGAPYNLSSYTDAKRYVLKNLEYGSGVSFKWIYAPNHSIKDTEYTDLYAVQYDQWINQAAELQQEVNDFLQKVRHDRIIDHKKLDDGVYQTVYENGYVIVNYNRHPVTVNGISIEAEGYATGGVQS</sequence>
<gene>
    <name evidence="2" type="ORF">A7K91_20715</name>
</gene>
<organism evidence="2 3">
    <name type="scientific">Paenibacillus oryzae</name>
    <dbReference type="NCBI Taxonomy" id="1844972"/>
    <lineage>
        <taxon>Bacteria</taxon>
        <taxon>Bacillati</taxon>
        <taxon>Bacillota</taxon>
        <taxon>Bacilli</taxon>
        <taxon>Bacillales</taxon>
        <taxon>Paenibacillaceae</taxon>
        <taxon>Paenibacillus</taxon>
    </lineage>
</organism>
<feature type="chain" id="PRO_5039097546" evidence="1">
    <location>
        <begin position="22"/>
        <end position="851"/>
    </location>
</feature>
<dbReference type="PROSITE" id="PS51257">
    <property type="entry name" value="PROKAR_LIPOPROTEIN"/>
    <property type="match status" value="1"/>
</dbReference>
<dbReference type="OrthoDB" id="9793135at2"/>
<proteinExistence type="predicted"/>
<dbReference type="EMBL" id="LYPA01000050">
    <property type="protein sequence ID" value="OBR66163.1"/>
    <property type="molecule type" value="Genomic_DNA"/>
</dbReference>
<name>A0A1A5YKT1_9BACL</name>
<feature type="signal peptide" evidence="1">
    <location>
        <begin position="1"/>
        <end position="21"/>
    </location>
</feature>
<protein>
    <submittedName>
        <fullName evidence="2">Uncharacterized protein</fullName>
    </submittedName>
</protein>
<dbReference type="InterPro" id="IPR043751">
    <property type="entry name" value="DUF5696"/>
</dbReference>
<dbReference type="Pfam" id="PF18952">
    <property type="entry name" value="DUF5696"/>
    <property type="match status" value="1"/>
</dbReference>
<evidence type="ECO:0000313" key="2">
    <source>
        <dbReference type="EMBL" id="OBR66163.1"/>
    </source>
</evidence>
<keyword evidence="3" id="KW-1185">Reference proteome</keyword>
<dbReference type="STRING" id="1844972.A7K91_20715"/>
<dbReference type="AlphaFoldDB" id="A0A1A5YKT1"/>
<dbReference type="Proteomes" id="UP000092024">
    <property type="component" value="Unassembled WGS sequence"/>
</dbReference>
<reference evidence="2 3" key="1">
    <citation type="submission" date="2016-05" db="EMBL/GenBank/DDBJ databases">
        <title>Paenibacillus oryzae. sp. nov., isolated from the rice root.</title>
        <authorList>
            <person name="Zhang J."/>
            <person name="Zhang X."/>
        </authorList>
    </citation>
    <scope>NUCLEOTIDE SEQUENCE [LARGE SCALE GENOMIC DNA]</scope>
    <source>
        <strain evidence="2 3">1DrF-4</strain>
    </source>
</reference>
<evidence type="ECO:0000313" key="3">
    <source>
        <dbReference type="Proteomes" id="UP000092024"/>
    </source>
</evidence>